<proteinExistence type="predicted"/>
<accession>A0A9Q1BU42</accession>
<keyword evidence="2" id="KW-1185">Reference proteome</keyword>
<comment type="caution">
    <text evidence="1">The sequence shown here is derived from an EMBL/GenBank/DDBJ whole genome shotgun (WGS) entry which is preliminary data.</text>
</comment>
<evidence type="ECO:0000313" key="1">
    <source>
        <dbReference type="EMBL" id="KAJ8032897.1"/>
    </source>
</evidence>
<dbReference type="AlphaFoldDB" id="A0A9Q1BU42"/>
<dbReference type="Proteomes" id="UP001152320">
    <property type="component" value="Chromosome 11"/>
</dbReference>
<reference evidence="1" key="1">
    <citation type="submission" date="2021-10" db="EMBL/GenBank/DDBJ databases">
        <title>Tropical sea cucumber genome reveals ecological adaptation and Cuvierian tubules defense mechanism.</title>
        <authorList>
            <person name="Chen T."/>
        </authorList>
    </citation>
    <scope>NUCLEOTIDE SEQUENCE</scope>
    <source>
        <strain evidence="1">Nanhai2018</strain>
        <tissue evidence="1">Muscle</tissue>
    </source>
</reference>
<gene>
    <name evidence="1" type="ORF">HOLleu_22979</name>
</gene>
<protein>
    <submittedName>
        <fullName evidence="1">Uncharacterized protein</fullName>
    </submittedName>
</protein>
<sequence>MNIELFSEKRKYQDQRECPVWSAFAAAVVTSLKKTQSHPLHALQLSGSSGVLLKVLHCSFHTGEGPRLSFIVQCVLLYSR</sequence>
<dbReference type="EMBL" id="JAIZAY010000011">
    <property type="protein sequence ID" value="KAJ8032897.1"/>
    <property type="molecule type" value="Genomic_DNA"/>
</dbReference>
<organism evidence="1 2">
    <name type="scientific">Holothuria leucospilota</name>
    <name type="common">Black long sea cucumber</name>
    <name type="synonym">Mertensiothuria leucospilota</name>
    <dbReference type="NCBI Taxonomy" id="206669"/>
    <lineage>
        <taxon>Eukaryota</taxon>
        <taxon>Metazoa</taxon>
        <taxon>Echinodermata</taxon>
        <taxon>Eleutherozoa</taxon>
        <taxon>Echinozoa</taxon>
        <taxon>Holothuroidea</taxon>
        <taxon>Aspidochirotacea</taxon>
        <taxon>Aspidochirotida</taxon>
        <taxon>Holothuriidae</taxon>
        <taxon>Holothuria</taxon>
    </lineage>
</organism>
<evidence type="ECO:0000313" key="2">
    <source>
        <dbReference type="Proteomes" id="UP001152320"/>
    </source>
</evidence>
<name>A0A9Q1BU42_HOLLE</name>